<protein>
    <submittedName>
        <fullName evidence="1">Uncharacterized protein</fullName>
    </submittedName>
</protein>
<proteinExistence type="predicted"/>
<evidence type="ECO:0000313" key="1">
    <source>
        <dbReference type="EMBL" id="KAK8200683.1"/>
    </source>
</evidence>
<name>A0ACC3S726_9PEZI</name>
<evidence type="ECO:0000313" key="2">
    <source>
        <dbReference type="Proteomes" id="UP001320706"/>
    </source>
</evidence>
<keyword evidence="2" id="KW-1185">Reference proteome</keyword>
<organism evidence="1 2">
    <name type="scientific">Zalaria obscura</name>
    <dbReference type="NCBI Taxonomy" id="2024903"/>
    <lineage>
        <taxon>Eukaryota</taxon>
        <taxon>Fungi</taxon>
        <taxon>Dikarya</taxon>
        <taxon>Ascomycota</taxon>
        <taxon>Pezizomycotina</taxon>
        <taxon>Dothideomycetes</taxon>
        <taxon>Dothideomycetidae</taxon>
        <taxon>Dothideales</taxon>
        <taxon>Zalariaceae</taxon>
        <taxon>Zalaria</taxon>
    </lineage>
</organism>
<reference evidence="1" key="1">
    <citation type="submission" date="2024-02" db="EMBL/GenBank/DDBJ databases">
        <title>Metagenome Assembled Genome of Zalaria obscura JY119.</title>
        <authorList>
            <person name="Vighnesh L."/>
            <person name="Jagadeeshwari U."/>
            <person name="Venkata Ramana C."/>
            <person name="Sasikala C."/>
        </authorList>
    </citation>
    <scope>NUCLEOTIDE SEQUENCE</scope>
    <source>
        <strain evidence="1">JY119</strain>
    </source>
</reference>
<dbReference type="Proteomes" id="UP001320706">
    <property type="component" value="Unassembled WGS sequence"/>
</dbReference>
<gene>
    <name evidence="1" type="ORF">M8818_005998</name>
</gene>
<accession>A0ACC3S726</accession>
<comment type="caution">
    <text evidence="1">The sequence shown here is derived from an EMBL/GenBank/DDBJ whole genome shotgun (WGS) entry which is preliminary data.</text>
</comment>
<sequence>MYLNPGGGQTLGLEITMTCIQWVKMLKTSTQSMPFPFLTHLHTLHLPIARRPNLPSNKFARIDRHQTNRTNSRNSPPKAERDDIMQIKVASKEWQAAKIDRCSAQDAEDHDGVPGRDLRSDHDQFVDDEHREADGDHALEACLVVLG</sequence>
<dbReference type="EMBL" id="JAMKPW020000038">
    <property type="protein sequence ID" value="KAK8200683.1"/>
    <property type="molecule type" value="Genomic_DNA"/>
</dbReference>